<reference evidence="1" key="1">
    <citation type="submission" date="2021-08" db="EMBL/GenBank/DDBJ databases">
        <title>WGS assembly of Ceratopteris richardii.</title>
        <authorList>
            <person name="Marchant D.B."/>
            <person name="Chen G."/>
            <person name="Jenkins J."/>
            <person name="Shu S."/>
            <person name="Leebens-Mack J."/>
            <person name="Grimwood J."/>
            <person name="Schmutz J."/>
            <person name="Soltis P."/>
            <person name="Soltis D."/>
            <person name="Chen Z.-H."/>
        </authorList>
    </citation>
    <scope>NUCLEOTIDE SEQUENCE</scope>
    <source>
        <strain evidence="1">Whitten #5841</strain>
        <tissue evidence="1">Leaf</tissue>
    </source>
</reference>
<dbReference type="EMBL" id="CM035412">
    <property type="protein sequence ID" value="KAH7432454.1"/>
    <property type="molecule type" value="Genomic_DNA"/>
</dbReference>
<keyword evidence="2" id="KW-1185">Reference proteome</keyword>
<dbReference type="AlphaFoldDB" id="A0A8T2UGK0"/>
<dbReference type="Gene3D" id="1.25.40.10">
    <property type="entry name" value="Tetratricopeptide repeat domain"/>
    <property type="match status" value="1"/>
</dbReference>
<dbReference type="Proteomes" id="UP000825935">
    <property type="component" value="Chromosome 7"/>
</dbReference>
<accession>A0A8T2UGK0</accession>
<organism evidence="1 2">
    <name type="scientific">Ceratopteris richardii</name>
    <name type="common">Triangle waterfern</name>
    <dbReference type="NCBI Taxonomy" id="49495"/>
    <lineage>
        <taxon>Eukaryota</taxon>
        <taxon>Viridiplantae</taxon>
        <taxon>Streptophyta</taxon>
        <taxon>Embryophyta</taxon>
        <taxon>Tracheophyta</taxon>
        <taxon>Polypodiopsida</taxon>
        <taxon>Polypodiidae</taxon>
        <taxon>Polypodiales</taxon>
        <taxon>Pteridineae</taxon>
        <taxon>Pteridaceae</taxon>
        <taxon>Parkerioideae</taxon>
        <taxon>Ceratopteris</taxon>
    </lineage>
</organism>
<proteinExistence type="predicted"/>
<gene>
    <name evidence="1" type="ORF">KP509_07G023400</name>
</gene>
<evidence type="ECO:0000313" key="1">
    <source>
        <dbReference type="EMBL" id="KAH7432454.1"/>
    </source>
</evidence>
<protein>
    <submittedName>
        <fullName evidence="1">Uncharacterized protein</fullName>
    </submittedName>
</protein>
<dbReference type="OrthoDB" id="72596at2759"/>
<dbReference type="InterPro" id="IPR011990">
    <property type="entry name" value="TPR-like_helical_dom_sf"/>
</dbReference>
<dbReference type="PANTHER" id="PTHR46512:SF11">
    <property type="entry name" value="PEPTIDYLPROLYL ISOMERASE"/>
    <property type="match status" value="1"/>
</dbReference>
<name>A0A8T2UGK0_CERRI</name>
<evidence type="ECO:0000313" key="2">
    <source>
        <dbReference type="Proteomes" id="UP000825935"/>
    </source>
</evidence>
<dbReference type="PANTHER" id="PTHR46512">
    <property type="entry name" value="PEPTIDYLPROLYL ISOMERASE"/>
    <property type="match status" value="1"/>
</dbReference>
<dbReference type="OMA" id="DFLIEYM"/>
<comment type="caution">
    <text evidence="1">The sequence shown here is derived from an EMBL/GenBank/DDBJ whole genome shotgun (WGS) entry which is preliminary data.</text>
</comment>
<sequence length="61" mass="6718">MDNAEKIEAAGKKKEDGNVLFKAGKYARASKKYGKAANFIAYDSSFPEDQKKQAKTLKVSC</sequence>
<dbReference type="InterPro" id="IPR050754">
    <property type="entry name" value="FKBP4/5/8-like"/>
</dbReference>